<reference evidence="2 3" key="1">
    <citation type="journal article" date="2012" name="BMC Genomics">
        <title>Comparative genomics of the white-rot fungi, Phanerochaete carnosa and P. chrysosporium, to elucidate the genetic basis of the distinct wood types they colonize.</title>
        <authorList>
            <person name="Suzuki H."/>
            <person name="MacDonald J."/>
            <person name="Syed K."/>
            <person name="Salamov A."/>
            <person name="Hori C."/>
            <person name="Aerts A."/>
            <person name="Henrissat B."/>
            <person name="Wiebenga A."/>
            <person name="vanKuyk P.A."/>
            <person name="Barry K."/>
            <person name="Lindquist E."/>
            <person name="LaButti K."/>
            <person name="Lapidus A."/>
            <person name="Lucas S."/>
            <person name="Coutinho P."/>
            <person name="Gong Y."/>
            <person name="Samejima M."/>
            <person name="Mahadevan R."/>
            <person name="Abou-Zaid M."/>
            <person name="de Vries R.P."/>
            <person name="Igarashi K."/>
            <person name="Yadav J.S."/>
            <person name="Grigoriev I.V."/>
            <person name="Master E.R."/>
        </authorList>
    </citation>
    <scope>NUCLEOTIDE SEQUENCE [LARGE SCALE GENOMIC DNA]</scope>
    <source>
        <strain evidence="2 3">HHB-10118-sp</strain>
    </source>
</reference>
<protein>
    <submittedName>
        <fullName evidence="2">Uncharacterized protein</fullName>
    </submittedName>
</protein>
<sequence length="275" mass="29469">MSLNTAAKHPETKTFDEGLVQRYPPLASSRRTNKQSIQPDKAPPSSLATSGYRDAIKTENQRGKKRAREVEDVKEEDVDEEPRKRHAANKEKAAPGPSEYDDDDEGFRPKRNRRRPPRPSFCHPSCHVENRDGVHAAGAANVPIAAPAAVVALPAPVQAAPVAAPMPAAVALAAQPAQGAFVVIPPPLAALAPPAPTYLPPIAQVLADLPNPPYNIVLPPIDAHQHPPVATYLPPIVQVLAGLPNPPYNIALPPIVAHQPAITQNPRMQLGFIMM</sequence>
<accession>K5WDV1</accession>
<dbReference type="AlphaFoldDB" id="K5WDV1"/>
<gene>
    <name evidence="2" type="ORF">PHACADRAFT_192608</name>
</gene>
<evidence type="ECO:0000313" key="3">
    <source>
        <dbReference type="Proteomes" id="UP000008370"/>
    </source>
</evidence>
<evidence type="ECO:0000313" key="2">
    <source>
        <dbReference type="EMBL" id="EKM57460.1"/>
    </source>
</evidence>
<dbReference type="Proteomes" id="UP000008370">
    <property type="component" value="Unassembled WGS sequence"/>
</dbReference>
<name>K5WDV1_PHACS</name>
<dbReference type="KEGG" id="pco:PHACADRAFT_192608"/>
<keyword evidence="3" id="KW-1185">Reference proteome</keyword>
<dbReference type="InParanoid" id="K5WDV1"/>
<feature type="region of interest" description="Disordered" evidence="1">
    <location>
        <begin position="1"/>
        <end position="126"/>
    </location>
</feature>
<dbReference type="RefSeq" id="XP_007392811.1">
    <property type="nucleotide sequence ID" value="XM_007392749.1"/>
</dbReference>
<proteinExistence type="predicted"/>
<evidence type="ECO:0000256" key="1">
    <source>
        <dbReference type="SAM" id="MobiDB-lite"/>
    </source>
</evidence>
<organism evidence="2 3">
    <name type="scientific">Phanerochaete carnosa (strain HHB-10118-sp)</name>
    <name type="common">White-rot fungus</name>
    <name type="synonym">Peniophora carnosa</name>
    <dbReference type="NCBI Taxonomy" id="650164"/>
    <lineage>
        <taxon>Eukaryota</taxon>
        <taxon>Fungi</taxon>
        <taxon>Dikarya</taxon>
        <taxon>Basidiomycota</taxon>
        <taxon>Agaricomycotina</taxon>
        <taxon>Agaricomycetes</taxon>
        <taxon>Polyporales</taxon>
        <taxon>Phanerochaetaceae</taxon>
        <taxon>Phanerochaete</taxon>
    </lineage>
</organism>
<dbReference type="HOGENOM" id="CLU_1012332_0_0_1"/>
<dbReference type="EMBL" id="JH930470">
    <property type="protein sequence ID" value="EKM57460.1"/>
    <property type="molecule type" value="Genomic_DNA"/>
</dbReference>
<dbReference type="GeneID" id="18910856"/>